<dbReference type="AlphaFoldDB" id="A0A0C1FDE3"/>
<feature type="domain" description="Glycoside hydrolase family 29 N-terminal" evidence="8">
    <location>
        <begin position="38"/>
        <end position="356"/>
    </location>
</feature>
<dbReference type="Gene3D" id="3.20.20.80">
    <property type="entry name" value="Glycosidases"/>
    <property type="match status" value="1"/>
</dbReference>
<dbReference type="RefSeq" id="WP_039481588.1">
    <property type="nucleotide sequence ID" value="NZ_JSYN01000035.1"/>
</dbReference>
<accession>A0A0C1FDE3</accession>
<dbReference type="InterPro" id="IPR013780">
    <property type="entry name" value="Glyco_hydro_b"/>
</dbReference>
<dbReference type="GO" id="GO:0005764">
    <property type="term" value="C:lysosome"/>
    <property type="evidence" value="ECO:0007669"/>
    <property type="project" value="TreeGrafter"/>
</dbReference>
<dbReference type="Pfam" id="PF01120">
    <property type="entry name" value="Alpha_L_fucos"/>
    <property type="match status" value="1"/>
</dbReference>
<evidence type="ECO:0000259" key="8">
    <source>
        <dbReference type="Pfam" id="PF01120"/>
    </source>
</evidence>
<evidence type="ECO:0000313" key="9">
    <source>
        <dbReference type="EMBL" id="KIA91077.1"/>
    </source>
</evidence>
<dbReference type="Gene3D" id="2.60.40.1180">
    <property type="entry name" value="Golgi alpha-mannosidase II"/>
    <property type="match status" value="1"/>
</dbReference>
<dbReference type="Proteomes" id="UP000031246">
    <property type="component" value="Unassembled WGS sequence"/>
</dbReference>
<dbReference type="SUPFAM" id="SSF51445">
    <property type="entry name" value="(Trans)glycosidases"/>
    <property type="match status" value="1"/>
</dbReference>
<dbReference type="GO" id="GO:0004560">
    <property type="term" value="F:alpha-L-fucosidase activity"/>
    <property type="evidence" value="ECO:0007669"/>
    <property type="project" value="InterPro"/>
</dbReference>
<evidence type="ECO:0000256" key="3">
    <source>
        <dbReference type="ARBA" id="ARBA00012662"/>
    </source>
</evidence>
<comment type="caution">
    <text evidence="9">The sequence shown here is derived from an EMBL/GenBank/DDBJ whole genome shotgun (WGS) entry which is preliminary data.</text>
</comment>
<evidence type="ECO:0000256" key="6">
    <source>
        <dbReference type="ARBA" id="ARBA00023295"/>
    </source>
</evidence>
<evidence type="ECO:0000256" key="4">
    <source>
        <dbReference type="ARBA" id="ARBA00022729"/>
    </source>
</evidence>
<keyword evidence="4 7" id="KW-0732">Signal</keyword>
<dbReference type="OrthoDB" id="107551at2"/>
<protein>
    <recommendedName>
        <fullName evidence="3">alpha-L-fucosidase</fullName>
        <ecNumber evidence="3">3.2.1.51</ecNumber>
    </recommendedName>
</protein>
<dbReference type="EC" id="3.2.1.51" evidence="3"/>
<feature type="signal peptide" evidence="7">
    <location>
        <begin position="1"/>
        <end position="26"/>
    </location>
</feature>
<dbReference type="GO" id="GO:0006004">
    <property type="term" value="P:fucose metabolic process"/>
    <property type="evidence" value="ECO:0007669"/>
    <property type="project" value="InterPro"/>
</dbReference>
<evidence type="ECO:0000313" key="10">
    <source>
        <dbReference type="Proteomes" id="UP000031246"/>
    </source>
</evidence>
<keyword evidence="5" id="KW-0378">Hydrolase</keyword>
<dbReference type="PANTHER" id="PTHR10030">
    <property type="entry name" value="ALPHA-L-FUCOSIDASE"/>
    <property type="match status" value="1"/>
</dbReference>
<dbReference type="PANTHER" id="PTHR10030:SF37">
    <property type="entry name" value="ALPHA-L-FUCOSIDASE-RELATED"/>
    <property type="match status" value="1"/>
</dbReference>
<dbReference type="InterPro" id="IPR057739">
    <property type="entry name" value="Glyco_hydro_29_N"/>
</dbReference>
<dbReference type="InterPro" id="IPR017853">
    <property type="entry name" value="GH"/>
</dbReference>
<dbReference type="PRINTS" id="PR00741">
    <property type="entry name" value="GLHYDRLASE29"/>
</dbReference>
<gene>
    <name evidence="9" type="ORF">OC25_23350</name>
</gene>
<name>A0A0C1FDE3_9SPHI</name>
<evidence type="ECO:0000256" key="2">
    <source>
        <dbReference type="ARBA" id="ARBA00007951"/>
    </source>
</evidence>
<feature type="chain" id="PRO_5002131357" description="alpha-L-fucosidase" evidence="7">
    <location>
        <begin position="27"/>
        <end position="597"/>
    </location>
</feature>
<dbReference type="EMBL" id="JSYN01000035">
    <property type="protein sequence ID" value="KIA91077.1"/>
    <property type="molecule type" value="Genomic_DNA"/>
</dbReference>
<organism evidence="9 10">
    <name type="scientific">Pedobacter kyungheensis</name>
    <dbReference type="NCBI Taxonomy" id="1069985"/>
    <lineage>
        <taxon>Bacteria</taxon>
        <taxon>Pseudomonadati</taxon>
        <taxon>Bacteroidota</taxon>
        <taxon>Sphingobacteriia</taxon>
        <taxon>Sphingobacteriales</taxon>
        <taxon>Sphingobacteriaceae</taxon>
        <taxon>Pedobacter</taxon>
    </lineage>
</organism>
<reference evidence="9 10" key="1">
    <citation type="submission" date="2014-10" db="EMBL/GenBank/DDBJ databases">
        <title>Pedobacter Kyungheensis.</title>
        <authorList>
            <person name="Anderson B.M."/>
            <person name="Newman J.D."/>
        </authorList>
    </citation>
    <scope>NUCLEOTIDE SEQUENCE [LARGE SCALE GENOMIC DNA]</scope>
    <source>
        <strain evidence="9 10">KACC 16221</strain>
    </source>
</reference>
<sequence length="597" mass="66538">MQKTKNRFKILSLAVGVLFLSQLASAQNTGMNEMWNGNATAKLDDNARGKIFKEGRYAMFIHFGYFSHLANVWKGKTYYGIGEWLLNKNMAGAPVDEYMRGVNDFNPARFNADSIVAVAKDAGMKYIIITSKHHDGFAMFHSKVSKFNIVDATPFKRDIMKELSVACKKGGIGFGFYYSQYQDWTTPGGNGGPQKDADGKAVDFDAYFNNRCLPEVEQITTDYGPLALVWFDTPGDIGKKYVEKLVDVVHKNQPGAFVSGRVGHGLGDYSTLGDMEVPRKNVPGLWESVDVTNDSWGYAWYDENWKSPKTILTNALSTIARGGNYMLNIGPKGDGTVPQPAALALRSAGNWIKRYPEIVYKSGRSPWGHALPWGDAVTRGNSISLLIYNWPASGKLYIPGLQSAIKNMALLNNGKRESLAYKKGDNNCYIVNIPVKAPEKMVSVIEINLAGLPKADETLNIDPQMPTVLEGVFAVANDQVKKSDEHWMEKFGEWKHVDRFTNWNPSGDATWTADILKPGYYQTQLNYKGENKIVWRITVNGKQFIQNQQSASSVYHWYPMGWLHFDKPGRYTISVSLQEGKGSTSSLAGLQLEPVAF</sequence>
<evidence type="ECO:0000256" key="1">
    <source>
        <dbReference type="ARBA" id="ARBA00004071"/>
    </source>
</evidence>
<dbReference type="InterPro" id="IPR016286">
    <property type="entry name" value="FUC_metazoa-typ"/>
</dbReference>
<keyword evidence="6" id="KW-0326">Glycosidase</keyword>
<evidence type="ECO:0000256" key="7">
    <source>
        <dbReference type="SAM" id="SignalP"/>
    </source>
</evidence>
<dbReference type="GO" id="GO:0016139">
    <property type="term" value="P:glycoside catabolic process"/>
    <property type="evidence" value="ECO:0007669"/>
    <property type="project" value="TreeGrafter"/>
</dbReference>
<keyword evidence="10" id="KW-1185">Reference proteome</keyword>
<comment type="similarity">
    <text evidence="2">Belongs to the glycosyl hydrolase 29 family.</text>
</comment>
<proteinExistence type="inferred from homology"/>
<comment type="function">
    <text evidence="1">Alpha-L-fucosidase is responsible for hydrolyzing the alpha-1,6-linked fucose joined to the reducing-end N-acetylglucosamine of the carbohydrate moieties of glycoproteins.</text>
</comment>
<evidence type="ECO:0000256" key="5">
    <source>
        <dbReference type="ARBA" id="ARBA00022801"/>
    </source>
</evidence>
<dbReference type="SMART" id="SM00812">
    <property type="entry name" value="Alpha_L_fucos"/>
    <property type="match status" value="1"/>
</dbReference>
<dbReference type="InterPro" id="IPR000933">
    <property type="entry name" value="Glyco_hydro_29"/>
</dbReference>